<keyword evidence="2" id="KW-0238">DNA-binding</keyword>
<dbReference type="InterPro" id="IPR008920">
    <property type="entry name" value="TF_FadR/GntR_C"/>
</dbReference>
<dbReference type="SMART" id="SM00895">
    <property type="entry name" value="FCD"/>
    <property type="match status" value="1"/>
</dbReference>
<dbReference type="SUPFAM" id="SSF46785">
    <property type="entry name" value="Winged helix' DNA-binding domain"/>
    <property type="match status" value="1"/>
</dbReference>
<evidence type="ECO:0000256" key="2">
    <source>
        <dbReference type="ARBA" id="ARBA00023125"/>
    </source>
</evidence>
<dbReference type="GO" id="GO:0003677">
    <property type="term" value="F:DNA binding"/>
    <property type="evidence" value="ECO:0007669"/>
    <property type="project" value="UniProtKB-KW"/>
</dbReference>
<dbReference type="SUPFAM" id="SSF48008">
    <property type="entry name" value="GntR ligand-binding domain-like"/>
    <property type="match status" value="1"/>
</dbReference>
<dbReference type="AlphaFoldDB" id="E6U0M5"/>
<evidence type="ECO:0000256" key="1">
    <source>
        <dbReference type="ARBA" id="ARBA00023015"/>
    </source>
</evidence>
<dbReference type="InterPro" id="IPR036390">
    <property type="entry name" value="WH_DNA-bd_sf"/>
</dbReference>
<dbReference type="PANTHER" id="PTHR43537:SF5">
    <property type="entry name" value="UXU OPERON TRANSCRIPTIONAL REGULATOR"/>
    <property type="match status" value="1"/>
</dbReference>
<gene>
    <name evidence="5" type="ordered locus">Bcell_3228</name>
</gene>
<dbReference type="Pfam" id="PF07729">
    <property type="entry name" value="FCD"/>
    <property type="match status" value="1"/>
</dbReference>
<keyword evidence="1" id="KW-0805">Transcription regulation</keyword>
<dbReference type="EMBL" id="CP002394">
    <property type="protein sequence ID" value="ADU31470.1"/>
    <property type="molecule type" value="Genomic_DNA"/>
</dbReference>
<dbReference type="PROSITE" id="PS50949">
    <property type="entry name" value="HTH_GNTR"/>
    <property type="match status" value="1"/>
</dbReference>
<dbReference type="HOGENOM" id="CLU_017584_9_3_9"/>
<sequence>MSKTNKVYLNILKEIDRIIHADQLSPGDKLPSERELAERLNVGRSSVREALRSLELLDLIETRKGEGTFIVESGGHKLAEILASFFLRDIKARQDVVETRNIIETEAIRLACKRITSDQLNKLRDIIQQTVSKCAGGKYPIEEDYLFHKLLMEASHNRLMLNIWRPLVAFSKVALKVSLAQDESKIEHNIVEEHDAIYQALVSKDEPSAVASLQYHLKNSRL</sequence>
<dbReference type="eggNOG" id="COG2186">
    <property type="taxonomic scope" value="Bacteria"/>
</dbReference>
<dbReference type="KEGG" id="bco:Bcell_3228"/>
<dbReference type="Gene3D" id="1.20.120.530">
    <property type="entry name" value="GntR ligand-binding domain-like"/>
    <property type="match status" value="1"/>
</dbReference>
<evidence type="ECO:0000256" key="3">
    <source>
        <dbReference type="ARBA" id="ARBA00023163"/>
    </source>
</evidence>
<dbReference type="PRINTS" id="PR00035">
    <property type="entry name" value="HTHGNTR"/>
</dbReference>
<protein>
    <submittedName>
        <fullName evidence="5">GntR domain protein</fullName>
    </submittedName>
</protein>
<dbReference type="Proteomes" id="UP000001401">
    <property type="component" value="Chromosome"/>
</dbReference>
<proteinExistence type="predicted"/>
<dbReference type="Gene3D" id="1.10.10.10">
    <property type="entry name" value="Winged helix-like DNA-binding domain superfamily/Winged helix DNA-binding domain"/>
    <property type="match status" value="1"/>
</dbReference>
<dbReference type="InterPro" id="IPR011711">
    <property type="entry name" value="GntR_C"/>
</dbReference>
<feature type="domain" description="HTH gntR-type" evidence="4">
    <location>
        <begin position="5"/>
        <end position="73"/>
    </location>
</feature>
<reference evidence="5 6" key="1">
    <citation type="submission" date="2010-12" db="EMBL/GenBank/DDBJ databases">
        <title>Complete sequence of Bacillus cellulosilyticus DSM 2522.</title>
        <authorList>
            <consortium name="US DOE Joint Genome Institute"/>
            <person name="Lucas S."/>
            <person name="Copeland A."/>
            <person name="Lapidus A."/>
            <person name="Cheng J.-F."/>
            <person name="Bruce D."/>
            <person name="Goodwin L."/>
            <person name="Pitluck S."/>
            <person name="Chertkov O."/>
            <person name="Detter J.C."/>
            <person name="Han C."/>
            <person name="Tapia R."/>
            <person name="Land M."/>
            <person name="Hauser L."/>
            <person name="Jeffries C."/>
            <person name="Kyrpides N."/>
            <person name="Ivanova N."/>
            <person name="Mikhailova N."/>
            <person name="Brumm P."/>
            <person name="Mead D."/>
            <person name="Woyke T."/>
        </authorList>
    </citation>
    <scope>NUCLEOTIDE SEQUENCE [LARGE SCALE GENOMIC DNA]</scope>
    <source>
        <strain evidence="6">ATCC 21833 / DSM 2522 / FERM P-1141 / JCM 9156 / N-4</strain>
    </source>
</reference>
<dbReference type="CDD" id="cd07377">
    <property type="entry name" value="WHTH_GntR"/>
    <property type="match status" value="1"/>
</dbReference>
<dbReference type="GO" id="GO:0003700">
    <property type="term" value="F:DNA-binding transcription factor activity"/>
    <property type="evidence" value="ECO:0007669"/>
    <property type="project" value="InterPro"/>
</dbReference>
<dbReference type="InterPro" id="IPR000524">
    <property type="entry name" value="Tscrpt_reg_HTH_GntR"/>
</dbReference>
<dbReference type="RefSeq" id="WP_013489801.1">
    <property type="nucleotide sequence ID" value="NC_014829.1"/>
</dbReference>
<dbReference type="STRING" id="649639.Bcell_3228"/>
<dbReference type="PANTHER" id="PTHR43537">
    <property type="entry name" value="TRANSCRIPTIONAL REGULATOR, GNTR FAMILY"/>
    <property type="match status" value="1"/>
</dbReference>
<keyword evidence="3" id="KW-0804">Transcription</keyword>
<dbReference type="InterPro" id="IPR036388">
    <property type="entry name" value="WH-like_DNA-bd_sf"/>
</dbReference>
<dbReference type="OrthoDB" id="9799482at2"/>
<name>E6U0M5_EVAC2</name>
<dbReference type="SMART" id="SM00345">
    <property type="entry name" value="HTH_GNTR"/>
    <property type="match status" value="1"/>
</dbReference>
<evidence type="ECO:0000313" key="6">
    <source>
        <dbReference type="Proteomes" id="UP000001401"/>
    </source>
</evidence>
<keyword evidence="6" id="KW-1185">Reference proteome</keyword>
<accession>E6U0M5</accession>
<dbReference type="Pfam" id="PF00392">
    <property type="entry name" value="GntR"/>
    <property type="match status" value="1"/>
</dbReference>
<evidence type="ECO:0000313" key="5">
    <source>
        <dbReference type="EMBL" id="ADU31470.1"/>
    </source>
</evidence>
<evidence type="ECO:0000259" key="4">
    <source>
        <dbReference type="PROSITE" id="PS50949"/>
    </source>
</evidence>
<organism evidence="5 6">
    <name type="scientific">Evansella cellulosilytica (strain ATCC 21833 / DSM 2522 / FERM P-1141 / JCM 9156 / N-4)</name>
    <name type="common">Bacillus cellulosilyticus</name>
    <dbReference type="NCBI Taxonomy" id="649639"/>
    <lineage>
        <taxon>Bacteria</taxon>
        <taxon>Bacillati</taxon>
        <taxon>Bacillota</taxon>
        <taxon>Bacilli</taxon>
        <taxon>Bacillales</taxon>
        <taxon>Bacillaceae</taxon>
        <taxon>Evansella</taxon>
    </lineage>
</organism>